<feature type="region of interest" description="Disordered" evidence="1">
    <location>
        <begin position="80"/>
        <end position="101"/>
    </location>
</feature>
<proteinExistence type="predicted"/>
<dbReference type="AlphaFoldDB" id="A0A409X2L6"/>
<feature type="compositionally biased region" description="Low complexity" evidence="1">
    <location>
        <begin position="86"/>
        <end position="101"/>
    </location>
</feature>
<name>A0A409X2L6_PSICY</name>
<accession>A0A409X2L6</accession>
<gene>
    <name evidence="2" type="ORF">CVT25_010502</name>
</gene>
<dbReference type="InParanoid" id="A0A409X2L6"/>
<sequence length="175" mass="19137">MGIDGFGRDSKEAVSKRWRELGVVEGFGAVAATRSHKGTFKLPKAVAPVQCKVYSKVCGQSRGQFSDALALTSPHICSSPDGHTPSLTSASSASSSKPAGAWSGEETALYMLYKVRLGEFYVLVPDNETKREVDQLRIMWAAADVAEGRPVLSRWHANWKALYEEYVREGLAQLE</sequence>
<evidence type="ECO:0000313" key="3">
    <source>
        <dbReference type="Proteomes" id="UP000283269"/>
    </source>
</evidence>
<dbReference type="STRING" id="93625.A0A409X2L6"/>
<organism evidence="2 3">
    <name type="scientific">Psilocybe cyanescens</name>
    <dbReference type="NCBI Taxonomy" id="93625"/>
    <lineage>
        <taxon>Eukaryota</taxon>
        <taxon>Fungi</taxon>
        <taxon>Dikarya</taxon>
        <taxon>Basidiomycota</taxon>
        <taxon>Agaricomycotina</taxon>
        <taxon>Agaricomycetes</taxon>
        <taxon>Agaricomycetidae</taxon>
        <taxon>Agaricales</taxon>
        <taxon>Agaricineae</taxon>
        <taxon>Strophariaceae</taxon>
        <taxon>Psilocybe</taxon>
    </lineage>
</organism>
<keyword evidence="3" id="KW-1185">Reference proteome</keyword>
<protein>
    <submittedName>
        <fullName evidence="2">Uncharacterized protein</fullName>
    </submittedName>
</protein>
<comment type="caution">
    <text evidence="2">The sequence shown here is derived from an EMBL/GenBank/DDBJ whole genome shotgun (WGS) entry which is preliminary data.</text>
</comment>
<dbReference type="EMBL" id="NHYD01002772">
    <property type="protein sequence ID" value="PPQ85003.1"/>
    <property type="molecule type" value="Genomic_DNA"/>
</dbReference>
<dbReference type="Proteomes" id="UP000283269">
    <property type="component" value="Unassembled WGS sequence"/>
</dbReference>
<evidence type="ECO:0000256" key="1">
    <source>
        <dbReference type="SAM" id="MobiDB-lite"/>
    </source>
</evidence>
<evidence type="ECO:0000313" key="2">
    <source>
        <dbReference type="EMBL" id="PPQ85003.1"/>
    </source>
</evidence>
<reference evidence="2 3" key="1">
    <citation type="journal article" date="2018" name="Evol. Lett.">
        <title>Horizontal gene cluster transfer increased hallucinogenic mushroom diversity.</title>
        <authorList>
            <person name="Reynolds H.T."/>
            <person name="Vijayakumar V."/>
            <person name="Gluck-Thaler E."/>
            <person name="Korotkin H.B."/>
            <person name="Matheny P.B."/>
            <person name="Slot J.C."/>
        </authorList>
    </citation>
    <scope>NUCLEOTIDE SEQUENCE [LARGE SCALE GENOMIC DNA]</scope>
    <source>
        <strain evidence="2 3">2631</strain>
    </source>
</reference>
<dbReference type="OrthoDB" id="5307821at2759"/>